<dbReference type="InterPro" id="IPR044925">
    <property type="entry name" value="His-Me_finger_sf"/>
</dbReference>
<dbReference type="GO" id="GO:0016787">
    <property type="term" value="F:hydrolase activity"/>
    <property type="evidence" value="ECO:0007669"/>
    <property type="project" value="InterPro"/>
</dbReference>
<feature type="signal peptide" evidence="1">
    <location>
        <begin position="1"/>
        <end position="18"/>
    </location>
</feature>
<name>A0A0L7LV11_OPEBR</name>
<keyword evidence="4" id="KW-1185">Reference proteome</keyword>
<dbReference type="GO" id="GO:0046872">
    <property type="term" value="F:metal ion binding"/>
    <property type="evidence" value="ECO:0007669"/>
    <property type="project" value="InterPro"/>
</dbReference>
<dbReference type="InterPro" id="IPR044929">
    <property type="entry name" value="DNA/RNA_non-sp_Endonuclease_sf"/>
</dbReference>
<evidence type="ECO:0000256" key="1">
    <source>
        <dbReference type="SAM" id="SignalP"/>
    </source>
</evidence>
<feature type="chain" id="PRO_5005573533" evidence="1">
    <location>
        <begin position="19"/>
        <end position="376"/>
    </location>
</feature>
<accession>A0A0L7LV11</accession>
<dbReference type="Pfam" id="PF01223">
    <property type="entry name" value="Endonuclease_NS"/>
    <property type="match status" value="1"/>
</dbReference>
<dbReference type="SUPFAM" id="SSF54060">
    <property type="entry name" value="His-Me finger endonucleases"/>
    <property type="match status" value="1"/>
</dbReference>
<evidence type="ECO:0000313" key="3">
    <source>
        <dbReference type="EMBL" id="KOB79275.1"/>
    </source>
</evidence>
<reference evidence="3 4" key="1">
    <citation type="journal article" date="2015" name="Genome Biol. Evol.">
        <title>The genome of winter moth (Operophtera brumata) provides a genomic perspective on sexual dimorphism and phenology.</title>
        <authorList>
            <person name="Derks M.F."/>
            <person name="Smit S."/>
            <person name="Salis L."/>
            <person name="Schijlen E."/>
            <person name="Bossers A."/>
            <person name="Mateman C."/>
            <person name="Pijl A.S."/>
            <person name="de Ridder D."/>
            <person name="Groenen M.A."/>
            <person name="Visser M.E."/>
            <person name="Megens H.J."/>
        </authorList>
    </citation>
    <scope>NUCLEOTIDE SEQUENCE [LARGE SCALE GENOMIC DNA]</scope>
    <source>
        <strain evidence="3">WM2013NL</strain>
        <tissue evidence="3">Head and thorax</tissue>
    </source>
</reference>
<evidence type="ECO:0000313" key="4">
    <source>
        <dbReference type="Proteomes" id="UP000037510"/>
    </source>
</evidence>
<dbReference type="Gene3D" id="3.40.570.10">
    <property type="entry name" value="Extracellular Endonuclease, subunit A"/>
    <property type="match status" value="1"/>
</dbReference>
<dbReference type="Proteomes" id="UP000037510">
    <property type="component" value="Unassembled WGS sequence"/>
</dbReference>
<organism evidence="3 4">
    <name type="scientific">Operophtera brumata</name>
    <name type="common">Winter moth</name>
    <name type="synonym">Phalaena brumata</name>
    <dbReference type="NCBI Taxonomy" id="104452"/>
    <lineage>
        <taxon>Eukaryota</taxon>
        <taxon>Metazoa</taxon>
        <taxon>Ecdysozoa</taxon>
        <taxon>Arthropoda</taxon>
        <taxon>Hexapoda</taxon>
        <taxon>Insecta</taxon>
        <taxon>Pterygota</taxon>
        <taxon>Neoptera</taxon>
        <taxon>Endopterygota</taxon>
        <taxon>Lepidoptera</taxon>
        <taxon>Glossata</taxon>
        <taxon>Ditrysia</taxon>
        <taxon>Geometroidea</taxon>
        <taxon>Geometridae</taxon>
        <taxon>Larentiinae</taxon>
        <taxon>Operophtera</taxon>
    </lineage>
</organism>
<protein>
    <submittedName>
        <fullName evidence="3">Deoxyribonuclease I</fullName>
    </submittedName>
</protein>
<evidence type="ECO:0000259" key="2">
    <source>
        <dbReference type="Pfam" id="PF01223"/>
    </source>
</evidence>
<dbReference type="InterPro" id="IPR001604">
    <property type="entry name" value="Endo_G_ENPP1-like_dom"/>
</dbReference>
<keyword evidence="1" id="KW-0732">Signal</keyword>
<sequence length="376" mass="41833">MLAVRAVFMLLCLQVADFSDPPCVIELECSECVPDNMPVVTSHRAVNGSIHVAAGDELTLSCAGGKFLLYPLASALAAACEGGKYRVDECGAPLQGRVYRTQEARGGVRHLAALCFDSDRALAARLHVSNAPRNQLAMPPHSDLTAPLSLLGNFNHMFDAKTRHDAQTLYSDDVRLNRRLHELFKHDHYCFAEQTLTSAKLLSGRYFDDQNMRVTEFVSNRVASWMSVVKGNLHHLHRDVAKLMKRSRGVMELDVYAGTHGVLSLNTGSPRSEVYLKAGKRFPVPKYIWTVVHAKRENKGLAVILLNDPYVTVSEIREAVFCESTCGSVSWLSHLTRNRNYERPVSGLVFCCSLPAFAERVTEMPNIFNGTVKHLY</sequence>
<comment type="caution">
    <text evidence="3">The sequence shown here is derived from an EMBL/GenBank/DDBJ whole genome shotgun (WGS) entry which is preliminary data.</text>
</comment>
<proteinExistence type="predicted"/>
<dbReference type="EMBL" id="JTDY01000036">
    <property type="protein sequence ID" value="KOB79275.1"/>
    <property type="molecule type" value="Genomic_DNA"/>
</dbReference>
<gene>
    <name evidence="3" type="ORF">OBRU01_00731</name>
</gene>
<feature type="domain" description="DNA/RNA non-specific endonuclease/pyrophosphatase/phosphodiesterase" evidence="2">
    <location>
        <begin position="207"/>
        <end position="356"/>
    </location>
</feature>
<dbReference type="GO" id="GO:0003676">
    <property type="term" value="F:nucleic acid binding"/>
    <property type="evidence" value="ECO:0007669"/>
    <property type="project" value="InterPro"/>
</dbReference>
<dbReference type="AlphaFoldDB" id="A0A0L7LV11"/>